<keyword evidence="9" id="KW-1185">Reference proteome</keyword>
<evidence type="ECO:0000256" key="6">
    <source>
        <dbReference type="HAMAP-Rule" id="MF_01169"/>
    </source>
</evidence>
<dbReference type="InterPro" id="IPR001017">
    <property type="entry name" value="DH_E1"/>
</dbReference>
<dbReference type="Pfam" id="PF16078">
    <property type="entry name" value="2-oxogl_dehyd_N"/>
    <property type="match status" value="1"/>
</dbReference>
<protein>
    <recommendedName>
        <fullName evidence="6">2-oxoglutarate dehydrogenase E1 component</fullName>
        <ecNumber evidence="6">1.2.4.2</ecNumber>
    </recommendedName>
    <alternativeName>
        <fullName evidence="6">Alpha-ketoglutarate dehydrogenase</fullName>
    </alternativeName>
</protein>
<evidence type="ECO:0000313" key="8">
    <source>
        <dbReference type="EMBL" id="MBP3963300.1"/>
    </source>
</evidence>
<dbReference type="PIRSF" id="PIRSF000157">
    <property type="entry name" value="Oxoglu_dh_E1"/>
    <property type="match status" value="1"/>
</dbReference>
<dbReference type="Gene3D" id="3.40.50.970">
    <property type="match status" value="1"/>
</dbReference>
<dbReference type="NCBIfam" id="NF006914">
    <property type="entry name" value="PRK09404.1"/>
    <property type="match status" value="1"/>
</dbReference>
<comment type="function">
    <text evidence="6">E1 component of the 2-oxoglutarate dehydrogenase (OGDH) complex which catalyzes the decarboxylation of 2-oxoglutarate, the first step in the conversion of 2-oxoglutarate to succinyl-CoA and CO(2).</text>
</comment>
<name>A0ABS5CBS0_9BACL</name>
<dbReference type="GO" id="GO:0004591">
    <property type="term" value="F:oxoglutarate dehydrogenase (succinyl-transferring) activity"/>
    <property type="evidence" value="ECO:0007669"/>
    <property type="project" value="UniProtKB-EC"/>
</dbReference>
<comment type="catalytic activity">
    <reaction evidence="5 6">
        <text>N(6)-[(R)-lipoyl]-L-lysyl-[protein] + 2-oxoglutarate + H(+) = N(6)-[(R)-S(8)-succinyldihydrolipoyl]-L-lysyl-[protein] + CO2</text>
        <dbReference type="Rhea" id="RHEA:12188"/>
        <dbReference type="Rhea" id="RHEA-COMP:10474"/>
        <dbReference type="Rhea" id="RHEA-COMP:20092"/>
        <dbReference type="ChEBI" id="CHEBI:15378"/>
        <dbReference type="ChEBI" id="CHEBI:16526"/>
        <dbReference type="ChEBI" id="CHEBI:16810"/>
        <dbReference type="ChEBI" id="CHEBI:83099"/>
        <dbReference type="ChEBI" id="CHEBI:83120"/>
        <dbReference type="EC" id="1.2.4.2"/>
    </reaction>
</comment>
<evidence type="ECO:0000259" key="7">
    <source>
        <dbReference type="SMART" id="SM00861"/>
    </source>
</evidence>
<comment type="caution">
    <text evidence="8">The sequence shown here is derived from an EMBL/GenBank/DDBJ whole genome shotgun (WGS) entry which is preliminary data.</text>
</comment>
<dbReference type="InterPro" id="IPR005475">
    <property type="entry name" value="Transketolase-like_Pyr-bd"/>
</dbReference>
<accession>A0ABS5CBS0</accession>
<proteinExistence type="inferred from homology"/>
<evidence type="ECO:0000313" key="9">
    <source>
        <dbReference type="Proteomes" id="UP000673394"/>
    </source>
</evidence>
<dbReference type="Proteomes" id="UP000673394">
    <property type="component" value="Unassembled WGS sequence"/>
</dbReference>
<dbReference type="RefSeq" id="WP_210658280.1">
    <property type="nucleotide sequence ID" value="NZ_JAGKSP010000003.1"/>
</dbReference>
<dbReference type="EMBL" id="JAGKSP010000003">
    <property type="protein sequence ID" value="MBP3963300.1"/>
    <property type="molecule type" value="Genomic_DNA"/>
</dbReference>
<dbReference type="InterPro" id="IPR042179">
    <property type="entry name" value="KGD_C_sf"/>
</dbReference>
<dbReference type="EC" id="1.2.4.2" evidence="6"/>
<dbReference type="HAMAP" id="MF_01169">
    <property type="entry name" value="SucA_OdhA"/>
    <property type="match status" value="1"/>
</dbReference>
<dbReference type="InterPro" id="IPR011603">
    <property type="entry name" value="2oxoglutarate_DH_E1"/>
</dbReference>
<keyword evidence="4 6" id="KW-0324">Glycolysis</keyword>
<reference evidence="8 9" key="1">
    <citation type="submission" date="2021-04" db="EMBL/GenBank/DDBJ databases">
        <title>Paenibacillus sp. DLE-14 whole genome sequence.</title>
        <authorList>
            <person name="Ham Y.J."/>
        </authorList>
    </citation>
    <scope>NUCLEOTIDE SEQUENCE [LARGE SCALE GENOMIC DNA]</scope>
    <source>
        <strain evidence="8 9">DLE-14</strain>
    </source>
</reference>
<dbReference type="NCBIfam" id="TIGR00239">
    <property type="entry name" value="2oxo_dh_E1"/>
    <property type="match status" value="1"/>
</dbReference>
<dbReference type="CDD" id="cd02016">
    <property type="entry name" value="TPP_E1_OGDC_like"/>
    <property type="match status" value="1"/>
</dbReference>
<comment type="subunit">
    <text evidence="6">Homodimer. Part of the 2-oxoglutarate dehydrogenase (OGDH) complex composed of E1 (2-oxoglutarate dehydrogenase), E2 (dihydrolipoamide succinyltransferase) and E3 (dihydrolipoamide dehydrogenase); the complex contains multiple copies of the three enzymatic components (E1, E2 and E3).</text>
</comment>
<keyword evidence="2 6" id="KW-0560">Oxidoreductase</keyword>
<organism evidence="8 9">
    <name type="scientific">Paenibacillus lignilyticus</name>
    <dbReference type="NCBI Taxonomy" id="1172615"/>
    <lineage>
        <taxon>Bacteria</taxon>
        <taxon>Bacillati</taxon>
        <taxon>Bacillota</taxon>
        <taxon>Bacilli</taxon>
        <taxon>Bacillales</taxon>
        <taxon>Paenibacillaceae</taxon>
        <taxon>Paenibacillus</taxon>
    </lineage>
</organism>
<dbReference type="Pfam" id="PF16870">
    <property type="entry name" value="OxoGdeHyase_C"/>
    <property type="match status" value="1"/>
</dbReference>
<sequence>MTAENNSQKSPWELYYGPNLGYIEEMYEKFLINPESVEPAFRDSFAKWGPPPVTSAKGIVNVNPPLASGSSGSDSIKSIDPAFLKKIVDAGKLVRNIRTYGHLAADNDPLGLSAAPDTQLLEPATFKLTPEDLDTIPASLIWEEAPEAIRTGAQAIAHLKDVYTKSYGFEFGHIHAEDERIWLHRQAEIGMASKPMSAKERIALLGRLIDVEQFETFLHRSFVGQKRFSIEGTDTLVPMLDEIVRELAHDGARHILMGMAHRGRLNVLTHVLGKPYTAIFSEFHHSPNKEKDLLPSEGAMGINIGWTGDVKYHLGAHRSLKENETVETRISLANNPSHLEYVNPIVEGYTRAAQDDRSKAGYPTSDFGSAAAILMHGDAAFAGEGIVAETLNFKKLAGYENGGTIHIIVNNKLGFTTESKDSRSTHYASDLAKGYEIPIVHVSADDPEACIAAVRMACEYRQKFHKDFLIDMVGYRRHGHNETDDPETTQPLVYQKLRNHPVVGRIYSEKLKEKGLLSEDQVVAIRQAGLAKLQAALDEVKSSDKSFKQPKIDDTSKRRKKEVVTSVPLKKLSAINEELLKWPDGFKVHEKLERILMRRANALEKGSKVDWGLAETLAFATILSDGTPIRLSGQDSERATFAFRNIVLHDYETNATFSPLHKLPQANASFAVHNSPLAEASVLGFDYGYNVFSPETLVIWEAQYGDFANCAQVIIDQFITAGRVKWSQKSGLIMLLPHGYEGQGPEHSSAKLERFLLLAAEDNLTIVNLTSASQYFHLLRRQAAIINTDEARPLIVMSPKSLIRNPSVASDPAEFSHGSFRLVLEQPGLGKQPEQVERLIFCTGKVAIDLEAALELKDGQAADTWNWVHIVRVEQLYPFPKTDIEQIINRYPNVKEVLWVQEEPQNMGAWNYVEPRIRARVTPNTTIRYIGRPKRSSPASGFQYVHNMEQQRIVSVALNRSTLTTTTKGENSHE</sequence>
<dbReference type="Gene3D" id="3.40.50.11610">
    <property type="entry name" value="Multifunctional 2-oxoglutarate metabolism enzyme, C-terminal domain"/>
    <property type="match status" value="1"/>
</dbReference>
<dbReference type="InterPro" id="IPR031717">
    <property type="entry name" value="ODO-1/KGD_C"/>
</dbReference>
<dbReference type="Gene3D" id="3.40.50.12470">
    <property type="match status" value="1"/>
</dbReference>
<dbReference type="SMART" id="SM00861">
    <property type="entry name" value="Transket_pyr"/>
    <property type="match status" value="1"/>
</dbReference>
<comment type="cofactor">
    <cofactor evidence="1 6">
        <name>thiamine diphosphate</name>
        <dbReference type="ChEBI" id="CHEBI:58937"/>
    </cofactor>
</comment>
<dbReference type="SUPFAM" id="SSF52518">
    <property type="entry name" value="Thiamin diphosphate-binding fold (THDP-binding)"/>
    <property type="match status" value="2"/>
</dbReference>
<evidence type="ECO:0000256" key="3">
    <source>
        <dbReference type="ARBA" id="ARBA00023052"/>
    </source>
</evidence>
<dbReference type="InterPro" id="IPR023784">
    <property type="entry name" value="2oxoglutarate_DH_E1_bac"/>
</dbReference>
<dbReference type="Pfam" id="PF00676">
    <property type="entry name" value="E1_dh"/>
    <property type="match status" value="1"/>
</dbReference>
<dbReference type="Pfam" id="PF02779">
    <property type="entry name" value="Transket_pyr"/>
    <property type="match status" value="1"/>
</dbReference>
<dbReference type="Gene3D" id="1.10.287.1150">
    <property type="entry name" value="TPP helical domain"/>
    <property type="match status" value="1"/>
</dbReference>
<dbReference type="PANTHER" id="PTHR23152:SF4">
    <property type="entry name" value="2-OXOADIPATE DEHYDROGENASE COMPLEX COMPONENT E1"/>
    <property type="match status" value="1"/>
</dbReference>
<gene>
    <name evidence="6" type="primary">odhA</name>
    <name evidence="8" type="ORF">I8J30_11355</name>
</gene>
<evidence type="ECO:0000256" key="4">
    <source>
        <dbReference type="ARBA" id="ARBA00023152"/>
    </source>
</evidence>
<dbReference type="InterPro" id="IPR029061">
    <property type="entry name" value="THDP-binding"/>
</dbReference>
<keyword evidence="3 6" id="KW-0786">Thiamine pyrophosphate</keyword>
<evidence type="ECO:0000256" key="2">
    <source>
        <dbReference type="ARBA" id="ARBA00023002"/>
    </source>
</evidence>
<feature type="domain" description="Transketolase-like pyrimidine-binding" evidence="7">
    <location>
        <begin position="609"/>
        <end position="805"/>
    </location>
</feature>
<comment type="similarity">
    <text evidence="6">Belongs to the alpha-ketoglutarate dehydrogenase family.</text>
</comment>
<dbReference type="InterPro" id="IPR032106">
    <property type="entry name" value="2-oxogl_dehyd_N"/>
</dbReference>
<dbReference type="NCBIfam" id="NF008907">
    <property type="entry name" value="PRK12270.1"/>
    <property type="match status" value="1"/>
</dbReference>
<evidence type="ECO:0000256" key="1">
    <source>
        <dbReference type="ARBA" id="ARBA00001964"/>
    </source>
</evidence>
<evidence type="ECO:0000256" key="5">
    <source>
        <dbReference type="ARBA" id="ARBA00051911"/>
    </source>
</evidence>
<dbReference type="PANTHER" id="PTHR23152">
    <property type="entry name" value="2-OXOGLUTARATE DEHYDROGENASE"/>
    <property type="match status" value="1"/>
</dbReference>